<dbReference type="PROSITE" id="PS50825">
    <property type="entry name" value="HYR"/>
    <property type="match status" value="1"/>
</dbReference>
<organism evidence="4 5">
    <name type="scientific">Urechidicola vernalis</name>
    <dbReference type="NCBI Taxonomy" id="3075600"/>
    <lineage>
        <taxon>Bacteria</taxon>
        <taxon>Pseudomonadati</taxon>
        <taxon>Bacteroidota</taxon>
        <taxon>Flavobacteriia</taxon>
        <taxon>Flavobacteriales</taxon>
        <taxon>Flavobacteriaceae</taxon>
        <taxon>Urechidicola</taxon>
    </lineage>
</organism>
<keyword evidence="5" id="KW-1185">Reference proteome</keyword>
<proteinExistence type="predicted"/>
<keyword evidence="2" id="KW-0732">Signal</keyword>
<gene>
    <name evidence="4" type="ORF">RM519_10115</name>
</gene>
<protein>
    <submittedName>
        <fullName evidence="4">HYR domain-containing protein</fullName>
    </submittedName>
</protein>
<evidence type="ECO:0000256" key="2">
    <source>
        <dbReference type="SAM" id="SignalP"/>
    </source>
</evidence>
<dbReference type="PANTHER" id="PTHR24273:SF32">
    <property type="entry name" value="HYALIN"/>
    <property type="match status" value="1"/>
</dbReference>
<dbReference type="Proteomes" id="UP001252186">
    <property type="component" value="Unassembled WGS sequence"/>
</dbReference>
<name>A0ABU2Y5X0_9FLAO</name>
<feature type="signal peptide" evidence="2">
    <location>
        <begin position="1"/>
        <end position="23"/>
    </location>
</feature>
<dbReference type="PANTHER" id="PTHR24273">
    <property type="entry name" value="FI04643P-RELATED"/>
    <property type="match status" value="1"/>
</dbReference>
<comment type="caution">
    <text evidence="4">The sequence shown here is derived from an EMBL/GenBank/DDBJ whole genome shotgun (WGS) entry which is preliminary data.</text>
</comment>
<sequence length="534" mass="55481">MKKITLLILTLVFYCLPSVNSYAQLDLSEYIGACENADPNANCTSSSTKILGAFIGLANGTPITDANVGSISNGTPAYVFIEVQKTGNKFDLYVEFDLVDLSPGGMKVPIRASKTGPVQTDNYKVYHAISDYVVDGEVNTVYGLENIIVGWDNTNNGTITCIDANYPSCNGEIPDIIAVGPFAGGVTPLDADCSGNDGSLHVQASGGVEPYTISIEDENGVVVVSGAFDGDEVYNLPPGEYDVDLDDSDGHDWDGDDYEIGSGTLLTVSQIVVQPDCNTAGSITVTASGGVAPYLYVLFKNGNGTAEASNETGVFNNLTDGSYLIGIEELQDPPAVNCSTSIGPIILTTTPDMELPTLVGCPTNINLFTNDDGGADCEVIVNYTAPTFNDNCDGTGTATLISGPASGDSLSVINSPYTVVYSYTDAAGNKVAADCSFTITVTDNEAPVITHNGDQNVNTDSGVCGADVTVSALATDNCSVGTPTGVRSDGLALDADYPVGVTTITWNVTDVNTNAASQEVQTITVTDNEAPVIT</sequence>
<feature type="domain" description="HYR" evidence="3">
    <location>
        <begin position="351"/>
        <end position="443"/>
    </location>
</feature>
<evidence type="ECO:0000313" key="4">
    <source>
        <dbReference type="EMBL" id="MDT0553599.1"/>
    </source>
</evidence>
<evidence type="ECO:0000256" key="1">
    <source>
        <dbReference type="ARBA" id="ARBA00022737"/>
    </source>
</evidence>
<dbReference type="Pfam" id="PF02494">
    <property type="entry name" value="HYR"/>
    <property type="match status" value="1"/>
</dbReference>
<accession>A0ABU2Y5X0</accession>
<dbReference type="Pfam" id="PF13573">
    <property type="entry name" value="SprB"/>
    <property type="match status" value="2"/>
</dbReference>
<feature type="chain" id="PRO_5046235881" evidence="2">
    <location>
        <begin position="24"/>
        <end position="534"/>
    </location>
</feature>
<feature type="non-terminal residue" evidence="4">
    <location>
        <position position="534"/>
    </location>
</feature>
<dbReference type="EMBL" id="JAVRHV010000004">
    <property type="protein sequence ID" value="MDT0553599.1"/>
    <property type="molecule type" value="Genomic_DNA"/>
</dbReference>
<dbReference type="RefSeq" id="WP_311593683.1">
    <property type="nucleotide sequence ID" value="NZ_JAVRHV010000004.1"/>
</dbReference>
<evidence type="ECO:0000313" key="5">
    <source>
        <dbReference type="Proteomes" id="UP001252186"/>
    </source>
</evidence>
<dbReference type="InterPro" id="IPR003410">
    <property type="entry name" value="HYR_dom"/>
</dbReference>
<keyword evidence="1" id="KW-0677">Repeat</keyword>
<evidence type="ECO:0000259" key="3">
    <source>
        <dbReference type="PROSITE" id="PS50825"/>
    </source>
</evidence>
<reference evidence="4 5" key="1">
    <citation type="submission" date="2023-09" db="EMBL/GenBank/DDBJ databases">
        <authorList>
            <person name="Rey-Velasco X."/>
        </authorList>
    </citation>
    <scope>NUCLEOTIDE SEQUENCE [LARGE SCALE GENOMIC DNA]</scope>
    <source>
        <strain evidence="4 5">P050</strain>
    </source>
</reference>
<dbReference type="InterPro" id="IPR025667">
    <property type="entry name" value="SprB_repeat"/>
</dbReference>